<dbReference type="OrthoDB" id="392925at2759"/>
<dbReference type="EMBL" id="PZQS01000006">
    <property type="protein sequence ID" value="PVD29046.1"/>
    <property type="molecule type" value="Genomic_DNA"/>
</dbReference>
<evidence type="ECO:0000313" key="1">
    <source>
        <dbReference type="EMBL" id="PVD29046.1"/>
    </source>
</evidence>
<name>A0A2T7P6M9_POMCA</name>
<accession>A0A2T7P6M9</accession>
<evidence type="ECO:0000313" key="2">
    <source>
        <dbReference type="Proteomes" id="UP000245119"/>
    </source>
</evidence>
<protein>
    <submittedName>
        <fullName evidence="1">Uncharacterized protein</fullName>
    </submittedName>
</protein>
<dbReference type="Proteomes" id="UP000245119">
    <property type="component" value="Linkage Group LG6"/>
</dbReference>
<comment type="caution">
    <text evidence="1">The sequence shown here is derived from an EMBL/GenBank/DDBJ whole genome shotgun (WGS) entry which is preliminary data.</text>
</comment>
<keyword evidence="2" id="KW-1185">Reference proteome</keyword>
<organism evidence="1 2">
    <name type="scientific">Pomacea canaliculata</name>
    <name type="common">Golden apple snail</name>
    <dbReference type="NCBI Taxonomy" id="400727"/>
    <lineage>
        <taxon>Eukaryota</taxon>
        <taxon>Metazoa</taxon>
        <taxon>Spiralia</taxon>
        <taxon>Lophotrochozoa</taxon>
        <taxon>Mollusca</taxon>
        <taxon>Gastropoda</taxon>
        <taxon>Caenogastropoda</taxon>
        <taxon>Architaenioglossa</taxon>
        <taxon>Ampullarioidea</taxon>
        <taxon>Ampullariidae</taxon>
        <taxon>Pomacea</taxon>
    </lineage>
</organism>
<dbReference type="AlphaFoldDB" id="A0A2T7P6M9"/>
<gene>
    <name evidence="1" type="ORF">C0Q70_11643</name>
</gene>
<proteinExistence type="predicted"/>
<reference evidence="1 2" key="1">
    <citation type="submission" date="2018-04" db="EMBL/GenBank/DDBJ databases">
        <title>The genome of golden apple snail Pomacea canaliculata provides insight into stress tolerance and invasive adaptation.</title>
        <authorList>
            <person name="Liu C."/>
            <person name="Liu B."/>
            <person name="Ren Y."/>
            <person name="Zhang Y."/>
            <person name="Wang H."/>
            <person name="Li S."/>
            <person name="Jiang F."/>
            <person name="Yin L."/>
            <person name="Zhang G."/>
            <person name="Qian W."/>
            <person name="Fan W."/>
        </authorList>
    </citation>
    <scope>NUCLEOTIDE SEQUENCE [LARGE SCALE GENOMIC DNA]</scope>
    <source>
        <strain evidence="1">SZHN2017</strain>
        <tissue evidence="1">Muscle</tissue>
    </source>
</reference>
<sequence length="482" mass="53953">MDLITSVAKTASTPSLLLHKNAVYREELRRKKVYLEKSLYRALGKIKHEEHILKEKRAQSWDSSDSFQLRLPEVRKRRSLPGKESSVNIIDTSIVDGKGPPEAQTTVAEVSLAAVAAATVAAATEVAAVGARSDNRDEVGSFLHPLNTVPYTVRKVQCQLGLHYRPRAVAFLDGGNTLSPMTYKDSAMLLHKALKKPDLEDLAKGLRTKWKDREEPENNNSNSITITIREAHQESPLLRPSIGRSHVKRRCFACRYGQQCCLDEKGARHAITVVDRPRWQLVPAGKLVPQARRRIKLFSSSSDSGVRGSSQSTQLSLTNSLPVVMDRITATPLSYHQSSQMYVGLRKASDHRHSASLLATHLEDDQEDVILKIAGTNRSLSGCSSSKEDSFVNIIPSRHLGLNELKKKIKDENEVLKSKVDGFLKTLSKNTKRSKPSATYMGIKKEKKENKRKHKKWCIAIRLVWHRPVQACMIMAGRDFTT</sequence>